<reference evidence="3" key="1">
    <citation type="journal article" date="2019" name="Int. J. Syst. Evol. Microbiol.">
        <title>The Global Catalogue of Microorganisms (GCM) 10K type strain sequencing project: providing services to taxonomists for standard genome sequencing and annotation.</title>
        <authorList>
            <consortium name="The Broad Institute Genomics Platform"/>
            <consortium name="The Broad Institute Genome Sequencing Center for Infectious Disease"/>
            <person name="Wu L."/>
            <person name="Ma J."/>
        </authorList>
    </citation>
    <scope>NUCLEOTIDE SEQUENCE [LARGE SCALE GENOMIC DNA]</scope>
    <source>
        <strain evidence="3">CCM 4481</strain>
    </source>
</reference>
<dbReference type="Proteomes" id="UP001595961">
    <property type="component" value="Unassembled WGS sequence"/>
</dbReference>
<keyword evidence="1" id="KW-0802">TPR repeat</keyword>
<dbReference type="Gene3D" id="1.25.40.10">
    <property type="entry name" value="Tetratricopeptide repeat domain"/>
    <property type="match status" value="1"/>
</dbReference>
<dbReference type="InterPro" id="IPR011990">
    <property type="entry name" value="TPR-like_helical_dom_sf"/>
</dbReference>
<dbReference type="SUPFAM" id="SSF48452">
    <property type="entry name" value="TPR-like"/>
    <property type="match status" value="1"/>
</dbReference>
<evidence type="ECO:0000256" key="1">
    <source>
        <dbReference type="PROSITE-ProRule" id="PRU00339"/>
    </source>
</evidence>
<evidence type="ECO:0000313" key="2">
    <source>
        <dbReference type="EMBL" id="MFC4526935.1"/>
    </source>
</evidence>
<dbReference type="SMART" id="SM00028">
    <property type="entry name" value="TPR"/>
    <property type="match status" value="2"/>
</dbReference>
<accession>A0ABV9C2J9</accession>
<gene>
    <name evidence="2" type="ORF">ACFO5W_09870</name>
</gene>
<proteinExistence type="predicted"/>
<dbReference type="EMBL" id="JBHSGA010000017">
    <property type="protein sequence ID" value="MFC4526935.1"/>
    <property type="molecule type" value="Genomic_DNA"/>
</dbReference>
<sequence>MLFIAGLVSQPIDAAFAGGTAATASPTASAELDHAQQLLRDGKYAEAYDLLSPMAEARRGDPAFDYVLGRAALGAGHAEQAKELFQASLAAQPDSPRAHLALGRAYYALGRYAEAKIEFETVLRFDNLPPDLLSQVRIYNDAATQSVEGGRRLTSFGYAETGIGVYDVHDTIGTQTFGGSDRKDTFYNLRVGGGLNYELDNGYALSGTLDYRFRYFDNNDSRDNSDLRWNMAGSRSFGDNNLAVGFRGRVSYRGNGNYRNDAGIYGDYSHRLDAANQLSFELLYSRRWFPGEPVVTWTRTTAQGTAGWIHSFMDGRASLTVDGRFGRYVSTTLPDGNSDLYGASATLDFAFTDTVDWGIYYWWEHNAYDMEALHFHPEALDGVILAQRNDNLHEAGTYLTWEFAPTWSLRPSILWLHDKSNADIGFNYSSTEIFVNVRKSF</sequence>
<organism evidence="2 3">
    <name type="scientific">Dyella halodurans</name>
    <dbReference type="NCBI Taxonomy" id="1920171"/>
    <lineage>
        <taxon>Bacteria</taxon>
        <taxon>Pseudomonadati</taxon>
        <taxon>Pseudomonadota</taxon>
        <taxon>Gammaproteobacteria</taxon>
        <taxon>Lysobacterales</taxon>
        <taxon>Rhodanobacteraceae</taxon>
        <taxon>Dyella</taxon>
    </lineage>
</organism>
<dbReference type="Pfam" id="PF14559">
    <property type="entry name" value="TPR_19"/>
    <property type="match status" value="1"/>
</dbReference>
<keyword evidence="3" id="KW-1185">Reference proteome</keyword>
<dbReference type="PROSITE" id="PS50005">
    <property type="entry name" value="TPR"/>
    <property type="match status" value="1"/>
</dbReference>
<evidence type="ECO:0000313" key="3">
    <source>
        <dbReference type="Proteomes" id="UP001595961"/>
    </source>
</evidence>
<dbReference type="InterPro" id="IPR019734">
    <property type="entry name" value="TPR_rpt"/>
</dbReference>
<name>A0ABV9C2J9_9GAMM</name>
<protein>
    <submittedName>
        <fullName evidence="2">Tetratricopeptide repeat protein</fullName>
    </submittedName>
</protein>
<dbReference type="RefSeq" id="WP_266148834.1">
    <property type="nucleotide sequence ID" value="NZ_CP064028.1"/>
</dbReference>
<feature type="repeat" description="TPR" evidence="1">
    <location>
        <begin position="96"/>
        <end position="129"/>
    </location>
</feature>
<comment type="caution">
    <text evidence="2">The sequence shown here is derived from an EMBL/GenBank/DDBJ whole genome shotgun (WGS) entry which is preliminary data.</text>
</comment>